<organism evidence="4 5">
    <name type="scientific">Fopius arisanus</name>
    <dbReference type="NCBI Taxonomy" id="64838"/>
    <lineage>
        <taxon>Eukaryota</taxon>
        <taxon>Metazoa</taxon>
        <taxon>Ecdysozoa</taxon>
        <taxon>Arthropoda</taxon>
        <taxon>Hexapoda</taxon>
        <taxon>Insecta</taxon>
        <taxon>Pterygota</taxon>
        <taxon>Neoptera</taxon>
        <taxon>Endopterygota</taxon>
        <taxon>Hymenoptera</taxon>
        <taxon>Apocrita</taxon>
        <taxon>Ichneumonoidea</taxon>
        <taxon>Braconidae</taxon>
        <taxon>Opiinae</taxon>
        <taxon>Fopius</taxon>
    </lineage>
</organism>
<dbReference type="Proteomes" id="UP000694866">
    <property type="component" value="Unplaced"/>
</dbReference>
<keyword evidence="4" id="KW-1185">Reference proteome</keyword>
<dbReference type="AlphaFoldDB" id="A0A9R1U5C2"/>
<protein>
    <submittedName>
        <fullName evidence="5">WASH complex subunit CCDC53</fullName>
    </submittedName>
</protein>
<evidence type="ECO:0000256" key="3">
    <source>
        <dbReference type="SAM" id="MobiDB-lite"/>
    </source>
</evidence>
<dbReference type="CTD" id="34097"/>
<dbReference type="Gene3D" id="1.20.5.110">
    <property type="match status" value="1"/>
</dbReference>
<dbReference type="OrthoDB" id="268027at2759"/>
<dbReference type="Pfam" id="PF10152">
    <property type="entry name" value="CCDC53"/>
    <property type="match status" value="1"/>
</dbReference>
<dbReference type="PANTHER" id="PTHR13015">
    <property type="entry name" value="PROTEIN AD-016-RELATED"/>
    <property type="match status" value="1"/>
</dbReference>
<name>A0A9R1U5C2_9HYME</name>
<evidence type="ECO:0000313" key="5">
    <source>
        <dbReference type="RefSeq" id="XP_011307651.1"/>
    </source>
</evidence>
<evidence type="ECO:0000256" key="1">
    <source>
        <dbReference type="ARBA" id="ARBA00006290"/>
    </source>
</evidence>
<comment type="similarity">
    <text evidence="1">Belongs to the CCDC53 family.</text>
</comment>
<dbReference type="GO" id="GO:0006887">
    <property type="term" value="P:exocytosis"/>
    <property type="evidence" value="ECO:0007669"/>
    <property type="project" value="TreeGrafter"/>
</dbReference>
<dbReference type="KEGG" id="fas:105269254"/>
<dbReference type="GO" id="GO:0030041">
    <property type="term" value="P:actin filament polymerization"/>
    <property type="evidence" value="ECO:0007669"/>
    <property type="project" value="TreeGrafter"/>
</dbReference>
<dbReference type="RefSeq" id="XP_011307651.1">
    <property type="nucleotide sequence ID" value="XM_011309349.1"/>
</dbReference>
<feature type="coiled-coil region" evidence="2">
    <location>
        <begin position="45"/>
        <end position="72"/>
    </location>
</feature>
<dbReference type="GO" id="GO:0071203">
    <property type="term" value="C:WASH complex"/>
    <property type="evidence" value="ECO:0007669"/>
    <property type="project" value="InterPro"/>
</dbReference>
<sequence>MNDSSIPIVEPTVDYTKVPPIHQKRTVSFINHFVVNTVSFLNKFALNCEERLFEFENKLQRVEAALVILESRLASIPGLDSNLLEKPDELKTCDPKNIETDSKPQTVEPENREVPVDIDEPDKIIEEAKIQAEPEVPSPELQSINKHPLYEKYFKLVNLGVPKPAVKLKMTQEGLDPSLLDDPQRQVPKAVPDAPQTE</sequence>
<keyword evidence="2" id="KW-0175">Coiled coil</keyword>
<evidence type="ECO:0000313" key="4">
    <source>
        <dbReference type="Proteomes" id="UP000694866"/>
    </source>
</evidence>
<dbReference type="InterPro" id="IPR019309">
    <property type="entry name" value="WASHC3"/>
</dbReference>
<reference evidence="5" key="1">
    <citation type="submission" date="2025-08" db="UniProtKB">
        <authorList>
            <consortium name="RefSeq"/>
        </authorList>
    </citation>
    <scope>IDENTIFICATION</scope>
    <source>
        <strain evidence="5">USDA-PBARC FA_bdor</strain>
        <tissue evidence="5">Whole organism</tissue>
    </source>
</reference>
<dbReference type="PANTHER" id="PTHR13015:SF0">
    <property type="entry name" value="WASH COMPLEX SUBUNIT 3"/>
    <property type="match status" value="1"/>
</dbReference>
<proteinExistence type="inferred from homology"/>
<accession>A0A9R1U5C2</accession>
<feature type="region of interest" description="Disordered" evidence="3">
    <location>
        <begin position="172"/>
        <end position="198"/>
    </location>
</feature>
<gene>
    <name evidence="5" type="primary">CCDC53</name>
</gene>
<evidence type="ECO:0000256" key="2">
    <source>
        <dbReference type="SAM" id="Coils"/>
    </source>
</evidence>
<dbReference type="GeneID" id="105269254"/>